<accession>A0A9P6PXE6</accession>
<dbReference type="PANTHER" id="PTHR34815:SF2">
    <property type="entry name" value="N-ACETYLTRANSFERASE DOMAIN-CONTAINING PROTEIN"/>
    <property type="match status" value="1"/>
</dbReference>
<dbReference type="SUPFAM" id="SSF55729">
    <property type="entry name" value="Acyl-CoA N-acyltransferases (Nat)"/>
    <property type="match status" value="1"/>
</dbReference>
<protein>
    <recommendedName>
        <fullName evidence="1">LYC1 C-terminal domain-containing protein</fullName>
    </recommendedName>
</protein>
<evidence type="ECO:0000259" key="1">
    <source>
        <dbReference type="Pfam" id="PF22998"/>
    </source>
</evidence>
<dbReference type="Pfam" id="PF22998">
    <property type="entry name" value="GNAT_LYC1-like"/>
    <property type="match status" value="1"/>
</dbReference>
<comment type="caution">
    <text evidence="2">The sequence shown here is derived from an EMBL/GenBank/DDBJ whole genome shotgun (WGS) entry which is preliminary data.</text>
</comment>
<gene>
    <name evidence="2" type="ORF">DFQ27_007014</name>
</gene>
<dbReference type="AlphaFoldDB" id="A0A9P6PXE6"/>
<dbReference type="Proteomes" id="UP000807716">
    <property type="component" value="Unassembled WGS sequence"/>
</dbReference>
<proteinExistence type="predicted"/>
<dbReference type="PANTHER" id="PTHR34815">
    <property type="entry name" value="LYSINE ACETYLTRANSFERASE"/>
    <property type="match status" value="1"/>
</dbReference>
<dbReference type="InterPro" id="IPR055100">
    <property type="entry name" value="GNAT_LYC1-like"/>
</dbReference>
<dbReference type="InterPro" id="IPR016181">
    <property type="entry name" value="Acyl_CoA_acyltransferase"/>
</dbReference>
<name>A0A9P6PXE6_9FUNG</name>
<dbReference type="Gene3D" id="3.40.630.30">
    <property type="match status" value="1"/>
</dbReference>
<evidence type="ECO:0000313" key="2">
    <source>
        <dbReference type="EMBL" id="KAG0254131.1"/>
    </source>
</evidence>
<keyword evidence="3" id="KW-1185">Reference proteome</keyword>
<evidence type="ECO:0000313" key="3">
    <source>
        <dbReference type="Proteomes" id="UP000807716"/>
    </source>
</evidence>
<feature type="domain" description="LYC1 C-terminal" evidence="1">
    <location>
        <begin position="188"/>
        <end position="380"/>
    </location>
</feature>
<dbReference type="OrthoDB" id="2020070at2759"/>
<dbReference type="InterPro" id="IPR053013">
    <property type="entry name" value="LAT"/>
</dbReference>
<dbReference type="EMBL" id="JAAAJB010000536">
    <property type="protein sequence ID" value="KAG0254131.1"/>
    <property type="molecule type" value="Genomic_DNA"/>
</dbReference>
<dbReference type="CDD" id="cd04301">
    <property type="entry name" value="NAT_SF"/>
    <property type="match status" value="1"/>
</dbReference>
<reference evidence="2" key="1">
    <citation type="journal article" date="2020" name="Fungal Divers.">
        <title>Resolving the Mortierellaceae phylogeny through synthesis of multi-gene phylogenetics and phylogenomics.</title>
        <authorList>
            <person name="Vandepol N."/>
            <person name="Liber J."/>
            <person name="Desiro A."/>
            <person name="Na H."/>
            <person name="Kennedy M."/>
            <person name="Barry K."/>
            <person name="Grigoriev I.V."/>
            <person name="Miller A.N."/>
            <person name="O'Donnell K."/>
            <person name="Stajich J.E."/>
            <person name="Bonito G."/>
        </authorList>
    </citation>
    <scope>NUCLEOTIDE SEQUENCE</scope>
    <source>
        <strain evidence="2">BC1065</strain>
    </source>
</reference>
<sequence>MTSKAPIPYPLDEVEVVQATRTDLIERTWLNNKAEWGKDTNLDAYLDRERHLQSQDLTRDGGIKTWIVVPRQRANPGSDKDVDPETILSALETFERPAWIARKEDGQVHEVLAISIASVFTPEKFRSYGYGSFLMKAIWQKAKEMGAEVSYLYSDVGPNYYGRLGWTVHRSDELIIPVSTTFPETWVSPSSSSTNTVQDKDLEAILTRDAELLKAELVGRLNSNSNSNNGSMDKDTTVLAALVPEPNCVRWLHARASFVGERILNKADKITDLGVVSVEDQDQFVLWYHDLLHDQLTLIRTRFKADQPGQARALIERAVDEARKWGLSKVVAWNHDPLLEQWTGLQGVTRSSTLPSLGLCQEKDAGKKVEWILNNYYAWC</sequence>
<organism evidence="2 3">
    <name type="scientific">Actinomortierella ambigua</name>
    <dbReference type="NCBI Taxonomy" id="1343610"/>
    <lineage>
        <taxon>Eukaryota</taxon>
        <taxon>Fungi</taxon>
        <taxon>Fungi incertae sedis</taxon>
        <taxon>Mucoromycota</taxon>
        <taxon>Mortierellomycotina</taxon>
        <taxon>Mortierellomycetes</taxon>
        <taxon>Mortierellales</taxon>
        <taxon>Mortierellaceae</taxon>
        <taxon>Actinomortierella</taxon>
    </lineage>
</organism>